<evidence type="ECO:0008006" key="5">
    <source>
        <dbReference type="Google" id="ProtNLM"/>
    </source>
</evidence>
<protein>
    <recommendedName>
        <fullName evidence="5">NAB domain-containing protein</fullName>
    </recommendedName>
</protein>
<organism evidence="3 4">
    <name type="scientific">Dendrobium chrysotoxum</name>
    <name type="common">Orchid</name>
    <dbReference type="NCBI Taxonomy" id="161865"/>
    <lineage>
        <taxon>Eukaryota</taxon>
        <taxon>Viridiplantae</taxon>
        <taxon>Streptophyta</taxon>
        <taxon>Embryophyta</taxon>
        <taxon>Tracheophyta</taxon>
        <taxon>Spermatophyta</taxon>
        <taxon>Magnoliopsida</taxon>
        <taxon>Liliopsida</taxon>
        <taxon>Asparagales</taxon>
        <taxon>Orchidaceae</taxon>
        <taxon>Epidendroideae</taxon>
        <taxon>Malaxideae</taxon>
        <taxon>Dendrobiinae</taxon>
        <taxon>Dendrobium</taxon>
    </lineage>
</organism>
<dbReference type="PANTHER" id="PTHR47357:SF1">
    <property type="entry name" value="SPINDLE POLE BODY COMPONENT 110"/>
    <property type="match status" value="1"/>
</dbReference>
<keyword evidence="4" id="KW-1185">Reference proteome</keyword>
<reference evidence="3 4" key="1">
    <citation type="journal article" date="2021" name="Hortic Res">
        <title>Chromosome-scale assembly of the Dendrobium chrysotoxum genome enhances the understanding of orchid evolution.</title>
        <authorList>
            <person name="Zhang Y."/>
            <person name="Zhang G.Q."/>
            <person name="Zhang D."/>
            <person name="Liu X.D."/>
            <person name="Xu X.Y."/>
            <person name="Sun W.H."/>
            <person name="Yu X."/>
            <person name="Zhu X."/>
            <person name="Wang Z.W."/>
            <person name="Zhao X."/>
            <person name="Zhong W.Y."/>
            <person name="Chen H."/>
            <person name="Yin W.L."/>
            <person name="Huang T."/>
            <person name="Niu S.C."/>
            <person name="Liu Z.J."/>
        </authorList>
    </citation>
    <scope>NUCLEOTIDE SEQUENCE [LARGE SCALE GENOMIC DNA]</scope>
    <source>
        <strain evidence="3">Lindl</strain>
    </source>
</reference>
<feature type="coiled-coil region" evidence="1">
    <location>
        <begin position="1295"/>
        <end position="1419"/>
    </location>
</feature>
<feature type="coiled-coil region" evidence="1">
    <location>
        <begin position="379"/>
        <end position="581"/>
    </location>
</feature>
<feature type="coiled-coil region" evidence="1">
    <location>
        <begin position="642"/>
        <end position="858"/>
    </location>
</feature>
<dbReference type="EMBL" id="JAGFBR010000017">
    <property type="protein sequence ID" value="KAH0451416.1"/>
    <property type="molecule type" value="Genomic_DNA"/>
</dbReference>
<dbReference type="Proteomes" id="UP000775213">
    <property type="component" value="Unassembled WGS sequence"/>
</dbReference>
<evidence type="ECO:0000256" key="1">
    <source>
        <dbReference type="SAM" id="Coils"/>
    </source>
</evidence>
<keyword evidence="1" id="KW-0175">Coiled coil</keyword>
<feature type="coiled-coil region" evidence="1">
    <location>
        <begin position="919"/>
        <end position="1244"/>
    </location>
</feature>
<feature type="coiled-coil region" evidence="1">
    <location>
        <begin position="1495"/>
        <end position="1578"/>
    </location>
</feature>
<sequence>MKKMLELFENNSEDASNRSDFFSLVNDIKKRYHALYGRHDGLISKIKNKVHQRKGEFRSGSSDSGSDDSSDEDGPNEIEEQNQQSLEDYQSFKEQIDSLSKRNTELEAQATSMQTKLEESQHLAGELIERGTVIVKLEDELQALRNGLKLLDAENVFLKTQTEKSKEQEDKLSLQVSGLREENEVLMSEKEKISRMLLQADNSIIELKFELEKMMEDAGKLREDNSFLQEDLDKKAHEMVHLNQQIGLTGEERETLRVVVTKLESANDSLTSENARILFEIQNLKAQKEAAIQQVSNLNNKLLMLEGENDALKSQFLNLLTHMHEADDNIKDMTIESGLLKGDISKLHDTITDLNHQLKVKDDENCAMKLESSESTKVVQQAEERIMILSVEAERLKSENSMLLTGLENLKLELEVDNQELSKLKQSLETTESKMNSLREENTLLLNWHENLKLELEGNNQELSKLKQALETTEYERNSLIEEKTALLSKINEGGIVIDALRAQIEEVESEKSQLQLKISNLDLESQSANLQFTDVKNALVAAEEEKKALISENSVIKSKLQEAEFTKERLQTELGEFNQKNSILLSKIEEVEKDMIIESGLLKEDISKLHDTIIDLNYQLKVKTDENYAMTLESSESKKMIQQADERSMSLSAEAERVKSENSMLLAGHENLKLELESNNQELSKLKQALEATESEMNSLREEKSLLVSGHENLKLELEGNNQELLKLRKALESTEFERNSLIEEKPALLSKINEGRMAIEGLKDQMKQVESEKSPMQLKISNLELEIQSAKLQFTDVEKTLLATEEEKKALVSENLIIECKLQEAELTKERLQNEVEELNQKNSILLSKIEEAETDMLIESKLLKEDILKLHDTIVDLNHQLKVKDDKNYAMALESSESRKVIEQGEERIMILSVEAERMKSDNSRLLTEHENLRQVLEDNSLELLKLKQSLGAIEFELNSLKEEKLLLLSGHENLKLELEGNNQELSKLKQALEAKEFERNSLIEEKSSLLTKINEGGMAIDNLKAQIEEVENEKCQLQLKNSNLDLEIQSTNLQFTNVKNALVAVEEEKKALLSENSVVESKLQEAEFTKERLQSELGELNQKTSILLCKIEEAEKAANDFKFQRDELITDKAQLEIKVKELITELEAADIRLNHLEKLITSAEEEKTKFVSEVSVLTGKLQLAEADNEKLERERELLRDENIAFQQNQEGLQNQMAEHYKKLEDTLSEMQNLKDKLEVTQHGVLHEVQTWTDAFKGDLLKMVTEKGDLDQELKKLVEVSSENELSLKKMEDRLRRKISDQETLIKSYEELFTKHKQLEDSYCESCAKLDAAEKKFEQMEMKEEIIQRLEQICADQKNNIDKCRENCRELLERLSSAELGKGDAEKEIQRLEVQLRLSNQKLKITETEYKEKEENCKRLVAGLQEELESLDRYALIWSRKSTELNNEFKEIKVVLETGLRTLVNELHEVELISLENVRHIKKQLAECLVELRTLKISLEAELHKKKKLKNENHELTVGLTYKEGIILKLKDEASRNRANLVEKEKELRILESRVAESEKNLKEKEKVVLDKDEEKREAIRQLCLVIEYHWENRNYLIRYLSSVLRSRGTA</sequence>
<evidence type="ECO:0000313" key="4">
    <source>
        <dbReference type="Proteomes" id="UP000775213"/>
    </source>
</evidence>
<feature type="compositionally biased region" description="Acidic residues" evidence="2">
    <location>
        <begin position="65"/>
        <end position="80"/>
    </location>
</feature>
<dbReference type="GO" id="GO:0005856">
    <property type="term" value="C:cytoskeleton"/>
    <property type="evidence" value="ECO:0007669"/>
    <property type="project" value="TreeGrafter"/>
</dbReference>
<proteinExistence type="predicted"/>
<gene>
    <name evidence="3" type="ORF">IEQ34_018715</name>
</gene>
<feature type="coiled-coil region" evidence="1">
    <location>
        <begin position="267"/>
        <end position="315"/>
    </location>
</feature>
<dbReference type="PANTHER" id="PTHR47357">
    <property type="entry name" value="COP1-INTERACTIVE PROTEIN 1"/>
    <property type="match status" value="1"/>
</dbReference>
<accession>A0AAV7G5E5</accession>
<evidence type="ECO:0000313" key="3">
    <source>
        <dbReference type="EMBL" id="KAH0451416.1"/>
    </source>
</evidence>
<feature type="coiled-coil region" evidence="1">
    <location>
        <begin position="204"/>
        <end position="231"/>
    </location>
</feature>
<feature type="region of interest" description="Disordered" evidence="2">
    <location>
        <begin position="47"/>
        <end position="83"/>
    </location>
</feature>
<dbReference type="GO" id="GO:0005200">
    <property type="term" value="F:structural constituent of cytoskeleton"/>
    <property type="evidence" value="ECO:0007669"/>
    <property type="project" value="TreeGrafter"/>
</dbReference>
<evidence type="ECO:0000256" key="2">
    <source>
        <dbReference type="SAM" id="MobiDB-lite"/>
    </source>
</evidence>
<name>A0AAV7G5E5_DENCH</name>
<dbReference type="Gene3D" id="1.20.5.1000">
    <property type="entry name" value="arf6 gtpase in complex with a specific effector, jip4"/>
    <property type="match status" value="1"/>
</dbReference>
<comment type="caution">
    <text evidence="3">The sequence shown here is derived from an EMBL/GenBank/DDBJ whole genome shotgun (WGS) entry which is preliminary data.</text>
</comment>